<sequence>MFPVRRWPLTDLVWRQFETFDLVMELARVDMACAARMDGGKAMAEARRTCLHCQVRERCRSLLARGAHPGEVMAICPNAHFFAQCARMKDHGSAAPDGPR</sequence>
<dbReference type="PATRIC" id="fig|69279.3.peg.3685"/>
<accession>A0A011UAV1</accession>
<evidence type="ECO:0000313" key="2">
    <source>
        <dbReference type="Proteomes" id="UP000019849"/>
    </source>
</evidence>
<evidence type="ECO:0000313" key="1">
    <source>
        <dbReference type="EMBL" id="EXL03246.1"/>
    </source>
</evidence>
<organism evidence="1 2">
    <name type="scientific">Aquamicrobium defluvii</name>
    <dbReference type="NCBI Taxonomy" id="69279"/>
    <lineage>
        <taxon>Bacteria</taxon>
        <taxon>Pseudomonadati</taxon>
        <taxon>Pseudomonadota</taxon>
        <taxon>Alphaproteobacteria</taxon>
        <taxon>Hyphomicrobiales</taxon>
        <taxon>Phyllobacteriaceae</taxon>
        <taxon>Aquamicrobium</taxon>
    </lineage>
</organism>
<dbReference type="STRING" id="69279.BG36_12965"/>
<dbReference type="AlphaFoldDB" id="A0A011UAV1"/>
<name>A0A011UAV1_9HYPH</name>
<reference evidence="1 2" key="1">
    <citation type="submission" date="2014-02" db="EMBL/GenBank/DDBJ databases">
        <title>Aquamicrobium defluvii Genome sequencing.</title>
        <authorList>
            <person name="Wang X."/>
        </authorList>
    </citation>
    <scope>NUCLEOTIDE SEQUENCE [LARGE SCALE GENOMIC DNA]</scope>
    <source>
        <strain evidence="1 2">W13Z1</strain>
    </source>
</reference>
<protein>
    <submittedName>
        <fullName evidence="1">Uncharacterized protein</fullName>
    </submittedName>
</protein>
<comment type="caution">
    <text evidence="1">The sequence shown here is derived from an EMBL/GenBank/DDBJ whole genome shotgun (WGS) entry which is preliminary data.</text>
</comment>
<proteinExistence type="predicted"/>
<dbReference type="Proteomes" id="UP000019849">
    <property type="component" value="Unassembled WGS sequence"/>
</dbReference>
<gene>
    <name evidence="1" type="ORF">BG36_12965</name>
</gene>
<dbReference type="EMBL" id="JENY01000026">
    <property type="protein sequence ID" value="EXL03246.1"/>
    <property type="molecule type" value="Genomic_DNA"/>
</dbReference>
<dbReference type="HOGENOM" id="CLU_185981_0_0_5"/>